<dbReference type="InterPro" id="IPR002491">
    <property type="entry name" value="ABC_transptr_periplasmic_BD"/>
</dbReference>
<comment type="similarity">
    <text evidence="1">Belongs to the bacterial solute-binding protein 8 family.</text>
</comment>
<keyword evidence="3" id="KW-0732">Signal</keyword>
<dbReference type="Gene3D" id="1.20.58.2180">
    <property type="match status" value="1"/>
</dbReference>
<dbReference type="PANTHER" id="PTHR30535">
    <property type="entry name" value="VITAMIN B12-BINDING PROTEIN"/>
    <property type="match status" value="1"/>
</dbReference>
<dbReference type="RefSeq" id="WP_243176209.1">
    <property type="nucleotide sequence ID" value="NZ_BAABXL010000001.1"/>
</dbReference>
<dbReference type="SUPFAM" id="SSF53807">
    <property type="entry name" value="Helical backbone' metal receptor"/>
    <property type="match status" value="1"/>
</dbReference>
<feature type="compositionally biased region" description="Basic and acidic residues" evidence="2">
    <location>
        <begin position="56"/>
        <end position="66"/>
    </location>
</feature>
<feature type="region of interest" description="Disordered" evidence="2">
    <location>
        <begin position="28"/>
        <end position="66"/>
    </location>
</feature>
<dbReference type="PANTHER" id="PTHR30535:SF34">
    <property type="entry name" value="MOLYBDATE-BINDING PROTEIN MOLA"/>
    <property type="match status" value="1"/>
</dbReference>
<organism evidence="5 6">
    <name type="scientific">Enterocloster alcoholdehydrogenati</name>
    <dbReference type="NCBI Taxonomy" id="2547410"/>
    <lineage>
        <taxon>Bacteria</taxon>
        <taxon>Bacillati</taxon>
        <taxon>Bacillota</taxon>
        <taxon>Clostridia</taxon>
        <taxon>Lachnospirales</taxon>
        <taxon>Lachnospiraceae</taxon>
        <taxon>Enterocloster</taxon>
    </lineage>
</organism>
<dbReference type="Gene3D" id="3.40.50.1980">
    <property type="entry name" value="Nitrogenase molybdenum iron protein domain"/>
    <property type="match status" value="2"/>
</dbReference>
<sequence length="387" mass="41723">MRLAKRVLPIIMAAVMAAGGISGCSQRAGNSETAAAGSQTETAISQAGASSEDTGEEKGAEASAEREITDMAGRKVTVPSEIDTVFSAGSVSAIYLYTLAPDKLLNWNYDLNAVEKSIILEKYQSLPNLGMGDAINYEAVIAAGPSIALNVGKINDKFISDCDKLSDSLGIPVVAADADLTASPEVYRFLGELLGMEDEAEELAIYAEKTFRDIDQMNVPEDKRVRVYFGNGEDSLETAPAGSAHGQALDMVKAVNVAQVETADGSRVQISPEQLLAWNPDVILVNGEPKADLSGASAAETLLNNPDYASLKAVQEKKVYGTPNAPFSWVDRPQGPNRIVGLRWLSGLLYPEYLNMDVDQEVKEFFRLFYHVELTDEQLQKVYNGTI</sequence>
<protein>
    <submittedName>
        <fullName evidence="5">ABC transporter substrate-binding protein</fullName>
    </submittedName>
</protein>
<evidence type="ECO:0000313" key="5">
    <source>
        <dbReference type="EMBL" id="GAA6267659.1"/>
    </source>
</evidence>
<feature type="chain" id="PRO_5046807508" evidence="3">
    <location>
        <begin position="28"/>
        <end position="387"/>
    </location>
</feature>
<dbReference type="PROSITE" id="PS50983">
    <property type="entry name" value="FE_B12_PBP"/>
    <property type="match status" value="1"/>
</dbReference>
<feature type="domain" description="Fe/B12 periplasmic-binding" evidence="4">
    <location>
        <begin position="84"/>
        <end position="353"/>
    </location>
</feature>
<gene>
    <name evidence="5" type="ORF">F130042H8_07190</name>
</gene>
<evidence type="ECO:0000256" key="2">
    <source>
        <dbReference type="SAM" id="MobiDB-lite"/>
    </source>
</evidence>
<feature type="compositionally biased region" description="Polar residues" evidence="2">
    <location>
        <begin position="28"/>
        <end position="52"/>
    </location>
</feature>
<feature type="signal peptide" evidence="3">
    <location>
        <begin position="1"/>
        <end position="27"/>
    </location>
</feature>
<dbReference type="Proteomes" id="UP001600894">
    <property type="component" value="Unassembled WGS sequence"/>
</dbReference>
<accession>A0ABQ0AUE3</accession>
<evidence type="ECO:0000256" key="3">
    <source>
        <dbReference type="SAM" id="SignalP"/>
    </source>
</evidence>
<evidence type="ECO:0000256" key="1">
    <source>
        <dbReference type="ARBA" id="ARBA00008814"/>
    </source>
</evidence>
<evidence type="ECO:0000259" key="4">
    <source>
        <dbReference type="PROSITE" id="PS50983"/>
    </source>
</evidence>
<dbReference type="InterPro" id="IPR050902">
    <property type="entry name" value="ABC_Transporter_SBP"/>
</dbReference>
<keyword evidence="6" id="KW-1185">Reference proteome</keyword>
<dbReference type="PROSITE" id="PS51257">
    <property type="entry name" value="PROKAR_LIPOPROTEIN"/>
    <property type="match status" value="1"/>
</dbReference>
<name>A0ABQ0AUE3_9FIRM</name>
<comment type="caution">
    <text evidence="5">The sequence shown here is derived from an EMBL/GenBank/DDBJ whole genome shotgun (WGS) entry which is preliminary data.</text>
</comment>
<evidence type="ECO:0000313" key="6">
    <source>
        <dbReference type="Proteomes" id="UP001600894"/>
    </source>
</evidence>
<dbReference type="Pfam" id="PF01497">
    <property type="entry name" value="Peripla_BP_2"/>
    <property type="match status" value="1"/>
</dbReference>
<reference evidence="5 6" key="1">
    <citation type="submission" date="2024-04" db="EMBL/GenBank/DDBJ databases">
        <title>Defined microbial consortia suppress multidrug-resistant proinflammatory Enterobacteriaceae via ecological control.</title>
        <authorList>
            <person name="Furuichi M."/>
            <person name="Kawaguchi T."/>
            <person name="Pust M."/>
            <person name="Yasuma K."/>
            <person name="Plichta D."/>
            <person name="Hasegawa N."/>
            <person name="Ohya T."/>
            <person name="Bhattarai S."/>
            <person name="Sasajima S."/>
            <person name="Aoto Y."/>
            <person name="Tuganbaev T."/>
            <person name="Yaginuma M."/>
            <person name="Ueda M."/>
            <person name="Okahashi N."/>
            <person name="Amafuji K."/>
            <person name="Kiridooshi Y."/>
            <person name="Sugita K."/>
            <person name="Strazar M."/>
            <person name="Skelly A."/>
            <person name="Suda W."/>
            <person name="Hattori M."/>
            <person name="Nakamoto N."/>
            <person name="Caballero S."/>
            <person name="Norman J."/>
            <person name="Olle B."/>
            <person name="Tanoue T."/>
            <person name="Arita M."/>
            <person name="Bucci V."/>
            <person name="Atarashi K."/>
            <person name="Xavier R."/>
            <person name="Honda K."/>
        </authorList>
    </citation>
    <scope>NUCLEOTIDE SEQUENCE [LARGE SCALE GENOMIC DNA]</scope>
    <source>
        <strain evidence="6">f13</strain>
    </source>
</reference>
<proteinExistence type="inferred from homology"/>
<dbReference type="EMBL" id="BAABXL010000001">
    <property type="protein sequence ID" value="GAA6267659.1"/>
    <property type="molecule type" value="Genomic_DNA"/>
</dbReference>